<evidence type="ECO:0000256" key="6">
    <source>
        <dbReference type="ARBA" id="ARBA00023136"/>
    </source>
</evidence>
<feature type="transmembrane region" description="Helical" evidence="7">
    <location>
        <begin position="323"/>
        <end position="345"/>
    </location>
</feature>
<comment type="caution">
    <text evidence="8">The sequence shown here is derived from an EMBL/GenBank/DDBJ whole genome shotgun (WGS) entry which is preliminary data.</text>
</comment>
<evidence type="ECO:0000256" key="7">
    <source>
        <dbReference type="SAM" id="Phobius"/>
    </source>
</evidence>
<evidence type="ECO:0000313" key="9">
    <source>
        <dbReference type="Proteomes" id="UP000249808"/>
    </source>
</evidence>
<dbReference type="Proteomes" id="UP000249808">
    <property type="component" value="Unassembled WGS sequence"/>
</dbReference>
<keyword evidence="4 7" id="KW-0812">Transmembrane</keyword>
<evidence type="ECO:0000256" key="1">
    <source>
        <dbReference type="ARBA" id="ARBA00004651"/>
    </source>
</evidence>
<organism evidence="8 9">
    <name type="scientific">Macrococcus epidermidis</name>
    <dbReference type="NCBI Taxonomy" id="1902580"/>
    <lineage>
        <taxon>Bacteria</taxon>
        <taxon>Bacillati</taxon>
        <taxon>Bacillota</taxon>
        <taxon>Bacilli</taxon>
        <taxon>Bacillales</taxon>
        <taxon>Staphylococcaceae</taxon>
        <taxon>Macrococcus</taxon>
    </lineage>
</organism>
<keyword evidence="5 7" id="KW-1133">Transmembrane helix</keyword>
<feature type="transmembrane region" description="Helical" evidence="7">
    <location>
        <begin position="192"/>
        <end position="212"/>
    </location>
</feature>
<dbReference type="GO" id="GO:0015109">
    <property type="term" value="F:chromate transmembrane transporter activity"/>
    <property type="evidence" value="ECO:0007669"/>
    <property type="project" value="InterPro"/>
</dbReference>
<feature type="transmembrane region" description="Helical" evidence="7">
    <location>
        <begin position="111"/>
        <end position="132"/>
    </location>
</feature>
<comment type="subcellular location">
    <subcellularLocation>
        <location evidence="1">Cell membrane</location>
        <topology evidence="1">Multi-pass membrane protein</topology>
    </subcellularLocation>
</comment>
<comment type="similarity">
    <text evidence="2">Belongs to the chromate ion transporter (CHR) (TC 2.A.51) family.</text>
</comment>
<name>A0A327ZMU2_9STAP</name>
<protein>
    <submittedName>
        <fullName evidence="8">ChrA protein</fullName>
    </submittedName>
</protein>
<dbReference type="RefSeq" id="WP_111717367.1">
    <property type="nucleotide sequence ID" value="NZ_JBHSSR010000010.1"/>
</dbReference>
<dbReference type="InterPro" id="IPR014047">
    <property type="entry name" value="Chr_Tranpt_l_chain"/>
</dbReference>
<feature type="transmembrane region" description="Helical" evidence="7">
    <location>
        <begin position="267"/>
        <end position="287"/>
    </location>
</feature>
<keyword evidence="3" id="KW-1003">Cell membrane</keyword>
<evidence type="ECO:0000313" key="8">
    <source>
        <dbReference type="EMBL" id="RAK43722.1"/>
    </source>
</evidence>
<keyword evidence="6 7" id="KW-0472">Membrane</keyword>
<dbReference type="PIRSF" id="PIRSF004810">
    <property type="entry name" value="ChrA"/>
    <property type="match status" value="1"/>
</dbReference>
<feature type="transmembrane region" description="Helical" evidence="7">
    <location>
        <begin position="138"/>
        <end position="171"/>
    </location>
</feature>
<gene>
    <name evidence="8" type="ORF">BHU61_12545</name>
</gene>
<accession>A0A327ZMU2</accession>
<feature type="transmembrane region" description="Helical" evidence="7">
    <location>
        <begin position="224"/>
        <end position="246"/>
    </location>
</feature>
<dbReference type="AlphaFoldDB" id="A0A327ZMU2"/>
<dbReference type="PANTHER" id="PTHR33567:SF3">
    <property type="entry name" value="CHROMATE ION TRANSPORTER (EUROFUNG)"/>
    <property type="match status" value="1"/>
</dbReference>
<feature type="transmembrane region" description="Helical" evidence="7">
    <location>
        <begin position="293"/>
        <end position="311"/>
    </location>
</feature>
<dbReference type="PANTHER" id="PTHR33567">
    <property type="entry name" value="CHROMATE ION TRANSPORTER (EUROFUNG)"/>
    <property type="match status" value="1"/>
</dbReference>
<dbReference type="NCBIfam" id="TIGR00937">
    <property type="entry name" value="2A51"/>
    <property type="match status" value="1"/>
</dbReference>
<evidence type="ECO:0000256" key="5">
    <source>
        <dbReference type="ARBA" id="ARBA00022989"/>
    </source>
</evidence>
<evidence type="ECO:0000256" key="2">
    <source>
        <dbReference type="ARBA" id="ARBA00005262"/>
    </source>
</evidence>
<feature type="transmembrane region" description="Helical" evidence="7">
    <location>
        <begin position="74"/>
        <end position="99"/>
    </location>
</feature>
<proteinExistence type="inferred from homology"/>
<feature type="transmembrane region" description="Helical" evidence="7">
    <location>
        <begin position="351"/>
        <end position="383"/>
    </location>
</feature>
<reference evidence="8 9" key="1">
    <citation type="journal article" date="2018" name="Front. Microbiol.">
        <title>Description and Comparative Genomics of Macrococcus caseolyticus subsp. hominis subsp. nov., Macrococcus goetzii sp. nov., Macrococcus epidermidis sp. nov., and Macrococcus bohemicus sp. nov., Novel Macrococci From Human Clinical Material With Virulence Potential and Suspected Uptake of Foreign DNA by Natural Transformation.</title>
        <authorList>
            <person name="Maslanova I."/>
            <person name="Wertheimer Z."/>
            <person name="Sedlacek I."/>
            <person name="Svec P."/>
            <person name="Indrakova A."/>
            <person name="Kovarovic V."/>
            <person name="Schumann P."/>
            <person name="Sproer C."/>
            <person name="Kralova S."/>
            <person name="Sedo O."/>
            <person name="Kristofova L."/>
            <person name="Vrbovska V."/>
            <person name="Fuzik T."/>
            <person name="Petras P."/>
            <person name="Zdrahal Z."/>
            <person name="Ruzickova V."/>
            <person name="Doskar J."/>
            <person name="Pantucek R."/>
        </authorList>
    </citation>
    <scope>NUCLEOTIDE SEQUENCE [LARGE SCALE GENOMIC DNA]</scope>
    <source>
        <strain evidence="8 9">01/688</strain>
    </source>
</reference>
<dbReference type="Pfam" id="PF02417">
    <property type="entry name" value="Chromate_transp"/>
    <property type="match status" value="2"/>
</dbReference>
<evidence type="ECO:0000256" key="3">
    <source>
        <dbReference type="ARBA" id="ARBA00022475"/>
    </source>
</evidence>
<keyword evidence="9" id="KW-1185">Reference proteome</keyword>
<dbReference type="GO" id="GO:0005886">
    <property type="term" value="C:plasma membrane"/>
    <property type="evidence" value="ECO:0007669"/>
    <property type="project" value="UniProtKB-SubCell"/>
</dbReference>
<dbReference type="EMBL" id="PZJH01000010">
    <property type="protein sequence ID" value="RAK43722.1"/>
    <property type="molecule type" value="Genomic_DNA"/>
</dbReference>
<evidence type="ECO:0000256" key="4">
    <source>
        <dbReference type="ARBA" id="ARBA00022692"/>
    </source>
</evidence>
<sequence>MGRLLEIFLVALKLGVTSFGGPVAHLGYFRVEYVEKRKWLSDKVYQDLVSLCQFLPGPASSQVGIGIGLMRGGILGAILAFLGFTLPSVFVLIASVYFMKALDMDLDFIKGLLIVAIAVVLHALVGMGKTTLNNLTAIMIFLLSLVTALVFPTAFTQILIIITSGLIGMLLYKVETKKDAPISIQVSKSMSIAALILLVILMIGLPIIAQVINNEWLHMFDRLFRGGLLVFGGGHVVLPLLQSAFVPDMMDIDTFLAGYGLTQAMPGPLFTFGSFVGASLFGVIGGLVAMVAIFLPAFLLVIGTLPFWAVIREHRVMKQALKGINAGVIGILGAAWINPIIMHTVTHWMDVVFSLILFVLLYFVKLPPWVIVVLGIIIGFVFYR</sequence>
<dbReference type="InterPro" id="IPR003370">
    <property type="entry name" value="Chromate_transpt"/>
</dbReference>